<proteinExistence type="predicted"/>
<evidence type="ECO:0000256" key="13">
    <source>
        <dbReference type="ARBA" id="ARBA00023273"/>
    </source>
</evidence>
<dbReference type="GO" id="GO:0016020">
    <property type="term" value="C:membrane"/>
    <property type="evidence" value="ECO:0007669"/>
    <property type="project" value="UniProtKB-SubCell"/>
</dbReference>
<accession>A0A0B7BBA9</accession>
<dbReference type="SUPFAM" id="SSF55961">
    <property type="entry name" value="Bet v1-like"/>
    <property type="match status" value="1"/>
</dbReference>
<gene>
    <name evidence="18" type="primary">ORF171738</name>
</gene>
<comment type="subcellular location">
    <subcellularLocation>
        <location evidence="1">Cell projection</location>
        <location evidence="1">Cilium</location>
        <location evidence="1">Flagellum</location>
    </subcellularLocation>
    <subcellularLocation>
        <location evidence="3">Cytoplasm</location>
    </subcellularLocation>
    <subcellularLocation>
        <location evidence="2">Membrane</location>
    </subcellularLocation>
</comment>
<evidence type="ECO:0000256" key="4">
    <source>
        <dbReference type="ARBA" id="ARBA00022448"/>
    </source>
</evidence>
<keyword evidence="12" id="KW-0472">Membrane</keyword>
<evidence type="ECO:0000256" key="14">
    <source>
        <dbReference type="ARBA" id="ARBA00070345"/>
    </source>
</evidence>
<organism evidence="18">
    <name type="scientific">Arion vulgaris</name>
    <dbReference type="NCBI Taxonomy" id="1028688"/>
    <lineage>
        <taxon>Eukaryota</taxon>
        <taxon>Metazoa</taxon>
        <taxon>Spiralia</taxon>
        <taxon>Lophotrochozoa</taxon>
        <taxon>Mollusca</taxon>
        <taxon>Gastropoda</taxon>
        <taxon>Heterobranchia</taxon>
        <taxon>Euthyneura</taxon>
        <taxon>Panpulmonata</taxon>
        <taxon>Eupulmonata</taxon>
        <taxon>Stylommatophora</taxon>
        <taxon>Helicina</taxon>
        <taxon>Arionoidea</taxon>
        <taxon>Arionidae</taxon>
        <taxon>Arion</taxon>
    </lineage>
</organism>
<dbReference type="GO" id="GO:0005829">
    <property type="term" value="C:cytosol"/>
    <property type="evidence" value="ECO:0007669"/>
    <property type="project" value="UniProtKB-ARBA"/>
</dbReference>
<evidence type="ECO:0000256" key="2">
    <source>
        <dbReference type="ARBA" id="ARBA00004370"/>
    </source>
</evidence>
<evidence type="ECO:0000256" key="11">
    <source>
        <dbReference type="ARBA" id="ARBA00023121"/>
    </source>
</evidence>
<dbReference type="EMBL" id="HACG01042706">
    <property type="protein sequence ID" value="CEK89571.1"/>
    <property type="molecule type" value="Transcribed_RNA"/>
</dbReference>
<keyword evidence="11" id="KW-0446">Lipid-binding</keyword>
<dbReference type="Gene3D" id="3.30.530.20">
    <property type="match status" value="1"/>
</dbReference>
<evidence type="ECO:0000256" key="16">
    <source>
        <dbReference type="ARBA" id="ARBA00080073"/>
    </source>
</evidence>
<keyword evidence="9" id="KW-0445">Lipid transport</keyword>
<reference evidence="18" key="1">
    <citation type="submission" date="2014-12" db="EMBL/GenBank/DDBJ databases">
        <title>Insight into the proteome of Arion vulgaris.</title>
        <authorList>
            <person name="Aradska J."/>
            <person name="Bulat T."/>
            <person name="Smidak R."/>
            <person name="Sarate P."/>
            <person name="Gangsoo J."/>
            <person name="Sialana F."/>
            <person name="Bilban M."/>
            <person name="Lubec G."/>
        </authorList>
    </citation>
    <scope>NUCLEOTIDE SEQUENCE</scope>
    <source>
        <tissue evidence="18">Skin</tissue>
    </source>
</reference>
<dbReference type="CDD" id="cd08871">
    <property type="entry name" value="START_STARD10-like"/>
    <property type="match status" value="1"/>
</dbReference>
<keyword evidence="13" id="KW-0966">Cell projection</keyword>
<dbReference type="GO" id="GO:0031514">
    <property type="term" value="C:motile cilium"/>
    <property type="evidence" value="ECO:0007669"/>
    <property type="project" value="UniProtKB-SubCell"/>
</dbReference>
<keyword evidence="4" id="KW-0813">Transport</keyword>
<evidence type="ECO:0000256" key="7">
    <source>
        <dbReference type="ARBA" id="ARBA00022846"/>
    </source>
</evidence>
<feature type="domain" description="START" evidence="17">
    <location>
        <begin position="29"/>
        <end position="213"/>
    </location>
</feature>
<evidence type="ECO:0000256" key="10">
    <source>
        <dbReference type="ARBA" id="ARBA00023069"/>
    </source>
</evidence>
<keyword evidence="5" id="KW-0963">Cytoplasm</keyword>
<keyword evidence="6" id="KW-0597">Phosphoprotein</keyword>
<evidence type="ECO:0000256" key="6">
    <source>
        <dbReference type="ARBA" id="ARBA00022553"/>
    </source>
</evidence>
<dbReference type="PANTHER" id="PTHR19308">
    <property type="entry name" value="PHOSPHATIDYLCHOLINE TRANSFER PROTEIN"/>
    <property type="match status" value="1"/>
</dbReference>
<sequence>MSSPLKLTVGEVHIPEDSDFRYFKSLCVNTEGWNLEASKNQTTVWTKSNELSDFKMVKISSVFTDVDSATLYDVLHDPQYRKTWDLTMLEGVDICAINPNNDIGYYAIRCPPPLKNRDFVTQRSWLDCGCEKIIINHSVNHTAWPSKKGMIRGVSYLTGYYIVELEDKKTQITYISQSDPKGNLPAWAINKLTRMFAPKVVSRIFKAAKKYHSWKAKNRPDFKPWLNPEQMMSILPRFNPADIISNDKLAVSTDSVEDEGDMIEADFKDDDY</sequence>
<evidence type="ECO:0000313" key="18">
    <source>
        <dbReference type="EMBL" id="CEK89571.1"/>
    </source>
</evidence>
<keyword evidence="8" id="KW-0007">Acetylation</keyword>
<evidence type="ECO:0000259" key="17">
    <source>
        <dbReference type="PROSITE" id="PS50848"/>
    </source>
</evidence>
<evidence type="ECO:0000256" key="3">
    <source>
        <dbReference type="ARBA" id="ARBA00004496"/>
    </source>
</evidence>
<dbReference type="GO" id="GO:0008289">
    <property type="term" value="F:lipid binding"/>
    <property type="evidence" value="ECO:0007669"/>
    <property type="project" value="UniProtKB-KW"/>
</dbReference>
<evidence type="ECO:0000256" key="15">
    <source>
        <dbReference type="ARBA" id="ARBA00076937"/>
    </source>
</evidence>
<evidence type="ECO:0000256" key="9">
    <source>
        <dbReference type="ARBA" id="ARBA00023055"/>
    </source>
</evidence>
<dbReference type="PANTHER" id="PTHR19308:SF14">
    <property type="entry name" value="START DOMAIN-CONTAINING PROTEIN"/>
    <property type="match status" value="1"/>
</dbReference>
<keyword evidence="7" id="KW-0282">Flagellum</keyword>
<evidence type="ECO:0000256" key="5">
    <source>
        <dbReference type="ARBA" id="ARBA00022490"/>
    </source>
</evidence>
<dbReference type="InterPro" id="IPR041951">
    <property type="entry name" value="STARD10_START"/>
</dbReference>
<dbReference type="InterPro" id="IPR023393">
    <property type="entry name" value="START-like_dom_sf"/>
</dbReference>
<evidence type="ECO:0000256" key="1">
    <source>
        <dbReference type="ARBA" id="ARBA00004230"/>
    </source>
</evidence>
<dbReference type="Pfam" id="PF01852">
    <property type="entry name" value="START"/>
    <property type="match status" value="1"/>
</dbReference>
<name>A0A0B7BBA9_9EUPU</name>
<dbReference type="FunFam" id="3.30.530.20:FF:000008">
    <property type="entry name" value="START domain containing 10"/>
    <property type="match status" value="1"/>
</dbReference>
<evidence type="ECO:0000256" key="12">
    <source>
        <dbReference type="ARBA" id="ARBA00023136"/>
    </source>
</evidence>
<dbReference type="PROSITE" id="PS50848">
    <property type="entry name" value="START"/>
    <property type="match status" value="1"/>
</dbReference>
<dbReference type="InterPro" id="IPR051213">
    <property type="entry name" value="START_lipid_transfer"/>
</dbReference>
<evidence type="ECO:0000256" key="8">
    <source>
        <dbReference type="ARBA" id="ARBA00022990"/>
    </source>
</evidence>
<dbReference type="GO" id="GO:0006869">
    <property type="term" value="P:lipid transport"/>
    <property type="evidence" value="ECO:0007669"/>
    <property type="project" value="UniProtKB-KW"/>
</dbReference>
<dbReference type="InterPro" id="IPR002913">
    <property type="entry name" value="START_lipid-bd_dom"/>
</dbReference>
<dbReference type="AlphaFoldDB" id="A0A0B7BBA9"/>
<protein>
    <recommendedName>
        <fullName evidence="14">START domain-containing protein 10</fullName>
    </recommendedName>
    <alternativeName>
        <fullName evidence="15">PCTP-like protein</fullName>
    </alternativeName>
    <alternativeName>
        <fullName evidence="16">StAR-related lipid transfer protein 10</fullName>
    </alternativeName>
</protein>
<dbReference type="SMART" id="SM00234">
    <property type="entry name" value="START"/>
    <property type="match status" value="1"/>
</dbReference>
<keyword evidence="10" id="KW-0969">Cilium</keyword>